<feature type="chain" id="PRO_5007438209" description="PiggyBac transposable element-derived protein domain-containing protein" evidence="2">
    <location>
        <begin position="17"/>
        <end position="193"/>
    </location>
</feature>
<dbReference type="AlphaFoldDB" id="A0A0V1GQE5"/>
<evidence type="ECO:0000313" key="5">
    <source>
        <dbReference type="Proteomes" id="UP000055024"/>
    </source>
</evidence>
<dbReference type="OrthoDB" id="10261598at2759"/>
<sequence length="193" mass="22162">MTFVQFILMTLRIAAPLLYHNNFPHNEIYSQLNLKKLANGESRFIPPLAVAREISTATAGGLKVTIYSKSEKSRYGKSALLLELCDCTFYAYLKETHCRDLMNEEVLVKMLKSTIKVWTTRYKTLKSVTNPITVDGLASFFENDVSQWIVNEPGNKVCAVDKPYTKVKQNNQQWLYALTMVPFVVFSIQYLRM</sequence>
<evidence type="ECO:0000313" key="4">
    <source>
        <dbReference type="EMBL" id="KRZ00568.1"/>
    </source>
</evidence>
<evidence type="ECO:0000256" key="2">
    <source>
        <dbReference type="SAM" id="SignalP"/>
    </source>
</evidence>
<feature type="signal peptide" evidence="2">
    <location>
        <begin position="1"/>
        <end position="16"/>
    </location>
</feature>
<reference evidence="4 5" key="1">
    <citation type="submission" date="2015-01" db="EMBL/GenBank/DDBJ databases">
        <title>Evolution of Trichinella species and genotypes.</title>
        <authorList>
            <person name="Korhonen P.K."/>
            <person name="Edoardo P."/>
            <person name="Giuseppe L.R."/>
            <person name="Gasser R.B."/>
        </authorList>
    </citation>
    <scope>NUCLEOTIDE SEQUENCE [LARGE SCALE GENOMIC DNA]</scope>
    <source>
        <strain evidence="4">ISS1029</strain>
    </source>
</reference>
<comment type="caution">
    <text evidence="4">The sequence shown here is derived from an EMBL/GenBank/DDBJ whole genome shotgun (WGS) entry which is preliminary data.</text>
</comment>
<keyword evidence="1" id="KW-0812">Transmembrane</keyword>
<organism evidence="4 5">
    <name type="scientific">Trichinella zimbabwensis</name>
    <dbReference type="NCBI Taxonomy" id="268475"/>
    <lineage>
        <taxon>Eukaryota</taxon>
        <taxon>Metazoa</taxon>
        <taxon>Ecdysozoa</taxon>
        <taxon>Nematoda</taxon>
        <taxon>Enoplea</taxon>
        <taxon>Dorylaimia</taxon>
        <taxon>Trichinellida</taxon>
        <taxon>Trichinellidae</taxon>
        <taxon>Trichinella</taxon>
    </lineage>
</organism>
<evidence type="ECO:0000256" key="1">
    <source>
        <dbReference type="SAM" id="Phobius"/>
    </source>
</evidence>
<keyword evidence="2" id="KW-0732">Signal</keyword>
<feature type="transmembrane region" description="Helical" evidence="1">
    <location>
        <begin position="174"/>
        <end position="191"/>
    </location>
</feature>
<keyword evidence="1" id="KW-0472">Membrane</keyword>
<dbReference type="Proteomes" id="UP000055024">
    <property type="component" value="Unassembled WGS sequence"/>
</dbReference>
<keyword evidence="1" id="KW-1133">Transmembrane helix</keyword>
<dbReference type="STRING" id="268475.A0A0V1GQE5"/>
<dbReference type="EMBL" id="JYDP01000447">
    <property type="protein sequence ID" value="KRZ00568.1"/>
    <property type="molecule type" value="Genomic_DNA"/>
</dbReference>
<keyword evidence="5" id="KW-1185">Reference proteome</keyword>
<evidence type="ECO:0008006" key="6">
    <source>
        <dbReference type="Google" id="ProtNLM"/>
    </source>
</evidence>
<name>A0A0V1GQE5_9BILA</name>
<gene>
    <name evidence="4" type="ORF">T11_3022</name>
    <name evidence="3" type="ORF">T11_773</name>
</gene>
<protein>
    <recommendedName>
        <fullName evidence="6">PiggyBac transposable element-derived protein domain-containing protein</fullName>
    </recommendedName>
</protein>
<accession>A0A0V1GQE5</accession>
<evidence type="ECO:0000313" key="3">
    <source>
        <dbReference type="EMBL" id="KRZ00536.1"/>
    </source>
</evidence>
<dbReference type="EMBL" id="JYDP01000456">
    <property type="protein sequence ID" value="KRZ00536.1"/>
    <property type="molecule type" value="Genomic_DNA"/>
</dbReference>
<proteinExistence type="predicted"/>